<sequence>MTLAVPFTAVRLHWRLGKENKHNWKTLKSREAQRLEFNLLPRDPVPPANAINVWIDGRIHFGKFTESPGGVARNMVDAMGKMGCHPIFISAVGEDLSSTAIMSTLPPNATKYIQRLPKSSTSQCDIVFDAKGECQFLLGDMEIHKQITPNLIKSNEDIIKNAALLVLDGNLTIEALGTALELAQKHEIPGKQLKYIY</sequence>
<dbReference type="Pfam" id="PF00294">
    <property type="entry name" value="PfkB"/>
    <property type="match status" value="1"/>
</dbReference>
<dbReference type="GO" id="GO:0046872">
    <property type="term" value="F:metal ion binding"/>
    <property type="evidence" value="ECO:0007669"/>
    <property type="project" value="UniProtKB-KW"/>
</dbReference>
<dbReference type="EMBL" id="JASPKY010000105">
    <property type="protein sequence ID" value="KAK9737054.1"/>
    <property type="molecule type" value="Genomic_DNA"/>
</dbReference>
<dbReference type="GO" id="GO:0004730">
    <property type="term" value="F:pseudouridylate synthase activity"/>
    <property type="evidence" value="ECO:0007669"/>
    <property type="project" value="TreeGrafter"/>
</dbReference>
<dbReference type="InterPro" id="IPR029056">
    <property type="entry name" value="Ribokinase-like"/>
</dbReference>
<dbReference type="GO" id="GO:0005737">
    <property type="term" value="C:cytoplasm"/>
    <property type="evidence" value="ECO:0007669"/>
    <property type="project" value="TreeGrafter"/>
</dbReference>
<keyword evidence="3" id="KW-0808">Transferase</keyword>
<dbReference type="AlphaFoldDB" id="A0AAW1LTD0"/>
<proteinExistence type="predicted"/>
<evidence type="ECO:0000313" key="4">
    <source>
        <dbReference type="Proteomes" id="UP001458880"/>
    </source>
</evidence>
<name>A0AAW1LTD0_POPJA</name>
<accession>A0AAW1LTD0</accession>
<dbReference type="GO" id="GO:0006796">
    <property type="term" value="P:phosphate-containing compound metabolic process"/>
    <property type="evidence" value="ECO:0007669"/>
    <property type="project" value="UniProtKB-ARBA"/>
</dbReference>
<dbReference type="GO" id="GO:0016301">
    <property type="term" value="F:kinase activity"/>
    <property type="evidence" value="ECO:0007669"/>
    <property type="project" value="UniProtKB-KW"/>
</dbReference>
<feature type="domain" description="Carbohydrate kinase PfkB" evidence="2">
    <location>
        <begin position="60"/>
        <end position="185"/>
    </location>
</feature>
<dbReference type="PANTHER" id="PTHR42909:SF1">
    <property type="entry name" value="CARBOHYDRATE KINASE PFKB DOMAIN-CONTAINING PROTEIN"/>
    <property type="match status" value="1"/>
</dbReference>
<comment type="caution">
    <text evidence="3">The sequence shown here is derived from an EMBL/GenBank/DDBJ whole genome shotgun (WGS) entry which is preliminary data.</text>
</comment>
<dbReference type="SUPFAM" id="SSF53613">
    <property type="entry name" value="Ribokinase-like"/>
    <property type="match status" value="1"/>
</dbReference>
<keyword evidence="3" id="KW-0418">Kinase</keyword>
<dbReference type="Proteomes" id="UP001458880">
    <property type="component" value="Unassembled WGS sequence"/>
</dbReference>
<dbReference type="GO" id="GO:0016798">
    <property type="term" value="F:hydrolase activity, acting on glycosyl bonds"/>
    <property type="evidence" value="ECO:0007669"/>
    <property type="project" value="TreeGrafter"/>
</dbReference>
<dbReference type="InterPro" id="IPR011611">
    <property type="entry name" value="PfkB_dom"/>
</dbReference>
<gene>
    <name evidence="3" type="ORF">QE152_g11059</name>
</gene>
<protein>
    <submittedName>
        <fullName evidence="3">PfkB family carbohydrate kinase</fullName>
    </submittedName>
</protein>
<evidence type="ECO:0000259" key="2">
    <source>
        <dbReference type="Pfam" id="PF00294"/>
    </source>
</evidence>
<evidence type="ECO:0000256" key="1">
    <source>
        <dbReference type="ARBA" id="ARBA00022723"/>
    </source>
</evidence>
<keyword evidence="1" id="KW-0479">Metal-binding</keyword>
<dbReference type="PANTHER" id="PTHR42909">
    <property type="entry name" value="ZGC:136858"/>
    <property type="match status" value="1"/>
</dbReference>
<keyword evidence="4" id="KW-1185">Reference proteome</keyword>
<organism evidence="3 4">
    <name type="scientific">Popillia japonica</name>
    <name type="common">Japanese beetle</name>
    <dbReference type="NCBI Taxonomy" id="7064"/>
    <lineage>
        <taxon>Eukaryota</taxon>
        <taxon>Metazoa</taxon>
        <taxon>Ecdysozoa</taxon>
        <taxon>Arthropoda</taxon>
        <taxon>Hexapoda</taxon>
        <taxon>Insecta</taxon>
        <taxon>Pterygota</taxon>
        <taxon>Neoptera</taxon>
        <taxon>Endopterygota</taxon>
        <taxon>Coleoptera</taxon>
        <taxon>Polyphaga</taxon>
        <taxon>Scarabaeiformia</taxon>
        <taxon>Scarabaeidae</taxon>
        <taxon>Rutelinae</taxon>
        <taxon>Popillia</taxon>
    </lineage>
</organism>
<evidence type="ECO:0000313" key="3">
    <source>
        <dbReference type="EMBL" id="KAK9737054.1"/>
    </source>
</evidence>
<reference evidence="3 4" key="1">
    <citation type="journal article" date="2024" name="BMC Genomics">
        <title>De novo assembly and annotation of Popillia japonica's genome with initial clues to its potential as an invasive pest.</title>
        <authorList>
            <person name="Cucini C."/>
            <person name="Boschi S."/>
            <person name="Funari R."/>
            <person name="Cardaioli E."/>
            <person name="Iannotti N."/>
            <person name="Marturano G."/>
            <person name="Paoli F."/>
            <person name="Bruttini M."/>
            <person name="Carapelli A."/>
            <person name="Frati F."/>
            <person name="Nardi F."/>
        </authorList>
    </citation>
    <scope>NUCLEOTIDE SEQUENCE [LARGE SCALE GENOMIC DNA]</scope>
    <source>
        <strain evidence="3">DMR45628</strain>
    </source>
</reference>
<dbReference type="Gene3D" id="3.40.1190.20">
    <property type="match status" value="1"/>
</dbReference>